<proteinExistence type="predicted"/>
<reference evidence="1" key="1">
    <citation type="journal article" date="2021" name="Proc. Natl. Acad. Sci. U.S.A.">
        <title>A Catalog of Tens of Thousands of Viruses from Human Metagenomes Reveals Hidden Associations with Chronic Diseases.</title>
        <authorList>
            <person name="Tisza M.J."/>
            <person name="Buck C.B."/>
        </authorList>
    </citation>
    <scope>NUCLEOTIDE SEQUENCE</scope>
    <source>
        <strain evidence="1">CtgBD49</strain>
    </source>
</reference>
<evidence type="ECO:0000313" key="1">
    <source>
        <dbReference type="EMBL" id="DAE20927.1"/>
    </source>
</evidence>
<sequence length="32" mass="3871">METRPFFFFSTFAMRTRSIMKINKGGNLLWEL</sequence>
<accession>A0A8S5QNT5</accession>
<organism evidence="1">
    <name type="scientific">Siphoviridae sp. ctgBD49</name>
    <dbReference type="NCBI Taxonomy" id="2826420"/>
    <lineage>
        <taxon>Viruses</taxon>
        <taxon>Duplodnaviria</taxon>
        <taxon>Heunggongvirae</taxon>
        <taxon>Uroviricota</taxon>
        <taxon>Caudoviricetes</taxon>
    </lineage>
</organism>
<dbReference type="EMBL" id="BK015703">
    <property type="protein sequence ID" value="DAE20927.1"/>
    <property type="molecule type" value="Genomic_DNA"/>
</dbReference>
<name>A0A8S5QNT5_9CAUD</name>
<protein>
    <submittedName>
        <fullName evidence="1">Uncharacterized protein</fullName>
    </submittedName>
</protein>